<keyword evidence="4" id="KW-1185">Reference proteome</keyword>
<dbReference type="EMBL" id="RYFI01000009">
    <property type="protein sequence ID" value="RXF73320.1"/>
    <property type="molecule type" value="Genomic_DNA"/>
</dbReference>
<comment type="caution">
    <text evidence="3">The sequence shown here is derived from an EMBL/GenBank/DDBJ whole genome shotgun (WGS) entry which is preliminary data.</text>
</comment>
<reference evidence="3 4" key="1">
    <citation type="submission" date="2018-12" db="EMBL/GenBank/DDBJ databases">
        <title>bacterium Hansschlegelia zhihuaiae S113.</title>
        <authorList>
            <person name="He J."/>
        </authorList>
    </citation>
    <scope>NUCLEOTIDE SEQUENCE [LARGE SCALE GENOMIC DNA]</scope>
    <source>
        <strain evidence="3 4">S 113</strain>
    </source>
</reference>
<protein>
    <submittedName>
        <fullName evidence="3">Uncharacterized protein</fullName>
    </submittedName>
</protein>
<dbReference type="Proteomes" id="UP000289708">
    <property type="component" value="Unassembled WGS sequence"/>
</dbReference>
<feature type="compositionally biased region" description="Basic and acidic residues" evidence="1">
    <location>
        <begin position="109"/>
        <end position="133"/>
    </location>
</feature>
<name>A0A4Q0MIC0_9HYPH</name>
<keyword evidence="2" id="KW-1133">Transmembrane helix</keyword>
<dbReference type="PRINTS" id="PR01217">
    <property type="entry name" value="PRICHEXTENSN"/>
</dbReference>
<feature type="compositionally biased region" description="Basic and acidic residues" evidence="1">
    <location>
        <begin position="218"/>
        <end position="245"/>
    </location>
</feature>
<evidence type="ECO:0000313" key="4">
    <source>
        <dbReference type="Proteomes" id="UP000289708"/>
    </source>
</evidence>
<evidence type="ECO:0000256" key="1">
    <source>
        <dbReference type="SAM" id="MobiDB-lite"/>
    </source>
</evidence>
<feature type="compositionally biased region" description="Low complexity" evidence="1">
    <location>
        <begin position="73"/>
        <end position="97"/>
    </location>
</feature>
<accession>A0A4Q0MIC0</accession>
<gene>
    <name evidence="3" type="ORF">EK403_10865</name>
</gene>
<feature type="compositionally biased region" description="Low complexity" evidence="1">
    <location>
        <begin position="158"/>
        <end position="170"/>
    </location>
</feature>
<dbReference type="AlphaFoldDB" id="A0A4Q0MIC0"/>
<keyword evidence="2" id="KW-0812">Transmembrane</keyword>
<proteinExistence type="predicted"/>
<evidence type="ECO:0000313" key="3">
    <source>
        <dbReference type="EMBL" id="RXF73320.1"/>
    </source>
</evidence>
<evidence type="ECO:0000256" key="2">
    <source>
        <dbReference type="SAM" id="Phobius"/>
    </source>
</evidence>
<feature type="compositionally biased region" description="Pro residues" evidence="1">
    <location>
        <begin position="287"/>
        <end position="309"/>
    </location>
</feature>
<sequence length="499" mass="52162">MADYFPVLSRAVAQLETNTGEARRAVYERARAAIVRQLRAIDPPLSEEDISRERMQLEEAIRRVEASAGGGQPAPSKPAAAAPAPAAQPARPAAAERPTPPAPEASAPEPRDDARQERREARQEGGKKARRAEQQAAASRGERAEPAQARPAKRADGRPIIQAAGAPGAGREQKRSGPLIALGVLGAVAIVAGLFLLFRSPTPGPVADGEPAGPTETAKAEPETKPADAPKPDAPADGKSDDRLPQDSAAADRPPSAEPTPSAPAPQAEPPATPPPAEQEVARAPEPAAPPPPAAQPSPAPAPNAPAQPGPLVAQRAVLYEEGPNQQSGEALQGQVLWRTESVSGGQNQPLETALRGEIDIPGRKLRSTITIRRNLDATLPASHTIEIQFTLPDDFPNAGISNVPGVLMKADESARGSAVAGLSVRVTNGFFLIGLSNLDTERTVNEQLLRDRGWIDIPILYDNGRRAVLTLEKGTPGAQAFQDAFAAWRSASAAGSPQ</sequence>
<feature type="region of interest" description="Disordered" evidence="1">
    <location>
        <begin position="199"/>
        <end position="310"/>
    </location>
</feature>
<feature type="compositionally biased region" description="Pro residues" evidence="1">
    <location>
        <begin position="256"/>
        <end position="277"/>
    </location>
</feature>
<feature type="region of interest" description="Disordered" evidence="1">
    <location>
        <begin position="61"/>
        <end position="174"/>
    </location>
</feature>
<keyword evidence="2" id="KW-0472">Membrane</keyword>
<dbReference type="RefSeq" id="WP_128777513.1">
    <property type="nucleotide sequence ID" value="NZ_RYFI01000009.1"/>
</dbReference>
<feature type="transmembrane region" description="Helical" evidence="2">
    <location>
        <begin position="179"/>
        <end position="198"/>
    </location>
</feature>
<organism evidence="3 4">
    <name type="scientific">Hansschlegelia zhihuaiae</name>
    <dbReference type="NCBI Taxonomy" id="405005"/>
    <lineage>
        <taxon>Bacteria</taxon>
        <taxon>Pseudomonadati</taxon>
        <taxon>Pseudomonadota</taxon>
        <taxon>Alphaproteobacteria</taxon>
        <taxon>Hyphomicrobiales</taxon>
        <taxon>Methylopilaceae</taxon>
        <taxon>Hansschlegelia</taxon>
    </lineage>
</organism>
<dbReference type="OrthoDB" id="8442940at2"/>